<sequence length="214" mass="25096">MRYKHLCRPEMVFKIMNTIGEKYPQRVKQRKDLLKSTGFRGLLKIYKWKNIPGDFVQWISESSEVDESHLRLSKFQALPIRVEDVSRVYYLPSRGKTVNISKCTEKDISEIMKELGLGFLDKDLEHVTANKMEHVIKEVKNNEAWCKAVLIYIIGCLFCPENSDGMSLKYARFVRNLEDVSKYNWMKLILEYLKKGTRGYKAPKADIHFFLVSC</sequence>
<proteinExistence type="predicted"/>
<comment type="caution">
    <text evidence="1">The sequence shown here is derived from an EMBL/GenBank/DDBJ whole genome shotgun (WGS) entry which is preliminary data.</text>
</comment>
<name>A0AAV3QYH2_LITER</name>
<evidence type="ECO:0000313" key="2">
    <source>
        <dbReference type="Proteomes" id="UP001454036"/>
    </source>
</evidence>
<gene>
    <name evidence="1" type="ORF">LIER_40322</name>
</gene>
<reference evidence="1 2" key="1">
    <citation type="submission" date="2024-01" db="EMBL/GenBank/DDBJ databases">
        <title>The complete chloroplast genome sequence of Lithospermum erythrorhizon: insights into the phylogenetic relationship among Boraginaceae species and the maternal lineages of purple gromwells.</title>
        <authorList>
            <person name="Okada T."/>
            <person name="Watanabe K."/>
        </authorList>
    </citation>
    <scope>NUCLEOTIDE SEQUENCE [LARGE SCALE GENOMIC DNA]</scope>
</reference>
<dbReference type="PANTHER" id="PTHR34835">
    <property type="entry name" value="OS07G0283600 PROTEIN-RELATED"/>
    <property type="match status" value="1"/>
</dbReference>
<organism evidence="1 2">
    <name type="scientific">Lithospermum erythrorhizon</name>
    <name type="common">Purple gromwell</name>
    <name type="synonym">Lithospermum officinale var. erythrorhizon</name>
    <dbReference type="NCBI Taxonomy" id="34254"/>
    <lineage>
        <taxon>Eukaryota</taxon>
        <taxon>Viridiplantae</taxon>
        <taxon>Streptophyta</taxon>
        <taxon>Embryophyta</taxon>
        <taxon>Tracheophyta</taxon>
        <taxon>Spermatophyta</taxon>
        <taxon>Magnoliopsida</taxon>
        <taxon>eudicotyledons</taxon>
        <taxon>Gunneridae</taxon>
        <taxon>Pentapetalae</taxon>
        <taxon>asterids</taxon>
        <taxon>lamiids</taxon>
        <taxon>Boraginales</taxon>
        <taxon>Boraginaceae</taxon>
        <taxon>Boraginoideae</taxon>
        <taxon>Lithospermeae</taxon>
        <taxon>Lithospermum</taxon>
    </lineage>
</organism>
<keyword evidence="2" id="KW-1185">Reference proteome</keyword>
<dbReference type="EMBL" id="BAABME010023026">
    <property type="protein sequence ID" value="GAA0167142.1"/>
    <property type="molecule type" value="Genomic_DNA"/>
</dbReference>
<evidence type="ECO:0000313" key="1">
    <source>
        <dbReference type="EMBL" id="GAA0167142.1"/>
    </source>
</evidence>
<accession>A0AAV3QYH2</accession>
<protein>
    <submittedName>
        <fullName evidence="1">Uncharacterized protein</fullName>
    </submittedName>
</protein>
<dbReference type="AlphaFoldDB" id="A0AAV3QYH2"/>
<dbReference type="Proteomes" id="UP001454036">
    <property type="component" value="Unassembled WGS sequence"/>
</dbReference>